<name>A0A106DR70_9BURK</name>
<gene>
    <name evidence="1" type="ORF">WT27_13500</name>
</gene>
<dbReference type="RefSeq" id="WP_060108256.1">
    <property type="nucleotide sequence ID" value="NZ_LPEQ01000113.1"/>
</dbReference>
<accession>A0A106DR70</accession>
<keyword evidence="2" id="KW-1185">Reference proteome</keyword>
<dbReference type="Proteomes" id="UP000062317">
    <property type="component" value="Unassembled WGS sequence"/>
</dbReference>
<protein>
    <submittedName>
        <fullName evidence="1">Uncharacterized protein</fullName>
    </submittedName>
</protein>
<evidence type="ECO:0000313" key="2">
    <source>
        <dbReference type="Proteomes" id="UP000062317"/>
    </source>
</evidence>
<comment type="caution">
    <text evidence="1">The sequence shown here is derived from an EMBL/GenBank/DDBJ whole genome shotgun (WGS) entry which is preliminary data.</text>
</comment>
<dbReference type="EMBL" id="LPEQ01000113">
    <property type="protein sequence ID" value="KVV40935.1"/>
    <property type="molecule type" value="Genomic_DNA"/>
</dbReference>
<organism evidence="1 2">
    <name type="scientific">Burkholderia territorii</name>
    <dbReference type="NCBI Taxonomy" id="1503055"/>
    <lineage>
        <taxon>Bacteria</taxon>
        <taxon>Pseudomonadati</taxon>
        <taxon>Pseudomonadota</taxon>
        <taxon>Betaproteobacteria</taxon>
        <taxon>Burkholderiales</taxon>
        <taxon>Burkholderiaceae</taxon>
        <taxon>Burkholderia</taxon>
        <taxon>Burkholderia cepacia complex</taxon>
    </lineage>
</organism>
<evidence type="ECO:0000313" key="1">
    <source>
        <dbReference type="EMBL" id="KVV40935.1"/>
    </source>
</evidence>
<proteinExistence type="predicted"/>
<reference evidence="1 2" key="1">
    <citation type="submission" date="2015-11" db="EMBL/GenBank/DDBJ databases">
        <title>Expanding the genomic diversity of Burkholderia species for the development of highly accurate diagnostics.</title>
        <authorList>
            <person name="Sahl J."/>
            <person name="Keim P."/>
            <person name="Wagner D."/>
        </authorList>
    </citation>
    <scope>NUCLEOTIDE SEQUENCE [LARGE SCALE GENOMIC DNA]</scope>
    <source>
        <strain evidence="1 2">MSMB1301WGS</strain>
    </source>
</reference>
<sequence>MTASISGTSFVDLSTSDITDYVSRLGAFVSADIAANQRPDDREARLALQDSAGRLRPDCTQQQTIADLARLLMKRAYSQIYEDYAARMVNEIERTARSMDPLVADALRVHCGVAQLREDAKGRAAAVREAYHSLYGSDADHA</sequence>
<dbReference type="AlphaFoldDB" id="A0A106DR70"/>